<proteinExistence type="predicted"/>
<dbReference type="SMART" id="SM00471">
    <property type="entry name" value="HDc"/>
    <property type="match status" value="1"/>
</dbReference>
<feature type="domain" description="Response regulatory" evidence="2">
    <location>
        <begin position="10"/>
        <end position="125"/>
    </location>
</feature>
<dbReference type="Gene3D" id="1.10.3210.10">
    <property type="entry name" value="Hypothetical protein af1432"/>
    <property type="match status" value="1"/>
</dbReference>
<dbReference type="InterPro" id="IPR037522">
    <property type="entry name" value="HD_GYP_dom"/>
</dbReference>
<dbReference type="InterPro" id="IPR052020">
    <property type="entry name" value="Cyclic_di-GMP/3'3'-cGAMP_PDE"/>
</dbReference>
<evidence type="ECO:0000259" key="2">
    <source>
        <dbReference type="PROSITE" id="PS50110"/>
    </source>
</evidence>
<dbReference type="InterPro" id="IPR001789">
    <property type="entry name" value="Sig_transdc_resp-reg_receiver"/>
</dbReference>
<evidence type="ECO:0000256" key="1">
    <source>
        <dbReference type="PROSITE-ProRule" id="PRU00169"/>
    </source>
</evidence>
<organism evidence="4 5">
    <name type="scientific">Pseudomonas songnenensis</name>
    <dbReference type="NCBI Taxonomy" id="1176259"/>
    <lineage>
        <taxon>Bacteria</taxon>
        <taxon>Pseudomonadati</taxon>
        <taxon>Pseudomonadota</taxon>
        <taxon>Gammaproteobacteria</taxon>
        <taxon>Pseudomonadales</taxon>
        <taxon>Pseudomonadaceae</taxon>
        <taxon>Pseudomonas</taxon>
    </lineage>
</organism>
<accession>A0A482U0W5</accession>
<dbReference type="InterPro" id="IPR011006">
    <property type="entry name" value="CheY-like_superfamily"/>
</dbReference>
<dbReference type="Pfam" id="PF00072">
    <property type="entry name" value="Response_reg"/>
    <property type="match status" value="1"/>
</dbReference>
<dbReference type="EMBL" id="RWYU02000012">
    <property type="protein sequence ID" value="RYJ59218.1"/>
    <property type="molecule type" value="Genomic_DNA"/>
</dbReference>
<evidence type="ECO:0000313" key="4">
    <source>
        <dbReference type="EMBL" id="RYJ59218.1"/>
    </source>
</evidence>
<evidence type="ECO:0000313" key="5">
    <source>
        <dbReference type="Proteomes" id="UP000282800"/>
    </source>
</evidence>
<dbReference type="PANTHER" id="PTHR45228">
    <property type="entry name" value="CYCLIC DI-GMP PHOSPHODIESTERASE TM_0186-RELATED"/>
    <property type="match status" value="1"/>
</dbReference>
<dbReference type="SMART" id="SM00448">
    <property type="entry name" value="REC"/>
    <property type="match status" value="1"/>
</dbReference>
<dbReference type="Pfam" id="PF13487">
    <property type="entry name" value="HD_5"/>
    <property type="match status" value="1"/>
</dbReference>
<protein>
    <submittedName>
        <fullName evidence="4">Response regulator</fullName>
    </submittedName>
</protein>
<dbReference type="SUPFAM" id="SSF109604">
    <property type="entry name" value="HD-domain/PDEase-like"/>
    <property type="match status" value="1"/>
</dbReference>
<dbReference type="PANTHER" id="PTHR45228:SF1">
    <property type="entry name" value="CYCLIC DI-GMP PHOSPHODIESTERASE TM_0186"/>
    <property type="match status" value="1"/>
</dbReference>
<dbReference type="Proteomes" id="UP000282800">
    <property type="component" value="Unassembled WGS sequence"/>
</dbReference>
<dbReference type="CDD" id="cd00077">
    <property type="entry name" value="HDc"/>
    <property type="match status" value="1"/>
</dbReference>
<reference evidence="4 5" key="1">
    <citation type="submission" date="2019-01" db="EMBL/GenBank/DDBJ databases">
        <title>High-quality draft genome of. Pseudomonas songnenensis str. L103, a full-fledged denitrifier isolated from 100 meters deep aquifer in a heavily nitrogen fertilized agricultural area.</title>
        <authorList>
            <person name="Liu M."/>
            <person name="Liu B."/>
        </authorList>
    </citation>
    <scope>NUCLEOTIDE SEQUENCE [LARGE SCALE GENOMIC DNA]</scope>
    <source>
        <strain evidence="4 5">L103</strain>
    </source>
</reference>
<keyword evidence="1" id="KW-0597">Phosphoprotein</keyword>
<dbReference type="AlphaFoldDB" id="A0A482U0W5"/>
<gene>
    <name evidence="4" type="ORF">EJA06_022185</name>
</gene>
<dbReference type="GO" id="GO:0000160">
    <property type="term" value="P:phosphorelay signal transduction system"/>
    <property type="evidence" value="ECO:0007669"/>
    <property type="project" value="InterPro"/>
</dbReference>
<dbReference type="GO" id="GO:0008081">
    <property type="term" value="F:phosphoric diester hydrolase activity"/>
    <property type="evidence" value="ECO:0007669"/>
    <property type="project" value="UniProtKB-ARBA"/>
</dbReference>
<comment type="caution">
    <text evidence="4">The sequence shown here is derived from an EMBL/GenBank/DDBJ whole genome shotgun (WGS) entry which is preliminary data.</text>
</comment>
<feature type="domain" description="HD-GYP" evidence="3">
    <location>
        <begin position="152"/>
        <end position="350"/>
    </location>
</feature>
<dbReference type="SUPFAM" id="SSF52172">
    <property type="entry name" value="CheY-like"/>
    <property type="match status" value="1"/>
</dbReference>
<dbReference type="InterPro" id="IPR003607">
    <property type="entry name" value="HD/PDEase_dom"/>
</dbReference>
<dbReference type="PROSITE" id="PS50110">
    <property type="entry name" value="RESPONSE_REGULATORY"/>
    <property type="match status" value="1"/>
</dbReference>
<dbReference type="RefSeq" id="WP_126190730.1">
    <property type="nucleotide sequence ID" value="NZ_RWYU02000012.1"/>
</dbReference>
<sequence length="380" mass="42539">MLSDEIRHSTVVVIDDITASLRLLESSVRAIGVQRIMAFNDSAAGLVWLQQNDWDLLLLDVDMPTPNGFDILRSLSDREHNRMVVMVSALSDRESRCTSLKLGANDFISKPLDLPELLLRVRNQLQLSWASKQLKTERETLKRKVLERTEQLNASYQSVICSLSRAAQYKDDETGQHIIRIGESAALIAAALGQPAEWVERIRLAAPMHDVGKIGIPDHILLKPGTLTDLERKIMQRHTQIGHAILRDGEESPLLEMAAEIALYHHERWDGTGYPQGLKGEQIPLSARVVALCDVYDALRSPRPYKEPWSKERAQAYIREQAGLYFDPALVDVLSGMFQQIEDMQGSLADPLPQTASVAAAQDHAGSVVDALSQRRRARF</sequence>
<name>A0A482U0W5_9PSED</name>
<dbReference type="OrthoDB" id="9802066at2"/>
<feature type="modified residue" description="4-aspartylphosphate" evidence="1">
    <location>
        <position position="60"/>
    </location>
</feature>
<evidence type="ECO:0000259" key="3">
    <source>
        <dbReference type="PROSITE" id="PS51832"/>
    </source>
</evidence>
<dbReference type="PROSITE" id="PS51832">
    <property type="entry name" value="HD_GYP"/>
    <property type="match status" value="1"/>
</dbReference>
<dbReference type="Gene3D" id="3.40.50.2300">
    <property type="match status" value="1"/>
</dbReference>